<dbReference type="Proteomes" id="UP000283497">
    <property type="component" value="Unassembled WGS sequence"/>
</dbReference>
<evidence type="ECO:0000256" key="2">
    <source>
        <dbReference type="ARBA" id="ARBA00022630"/>
    </source>
</evidence>
<comment type="similarity">
    <text evidence="3">Belongs to the flavoredoxin family.</text>
</comment>
<evidence type="ECO:0000313" key="6">
    <source>
        <dbReference type="EMBL" id="RHK37403.1"/>
    </source>
</evidence>
<reference evidence="7 8" key="1">
    <citation type="submission" date="2018-08" db="EMBL/GenBank/DDBJ databases">
        <title>A genome reference for cultivated species of the human gut microbiota.</title>
        <authorList>
            <person name="Zou Y."/>
            <person name="Xue W."/>
            <person name="Luo G."/>
        </authorList>
    </citation>
    <scope>NUCLEOTIDE SEQUENCE [LARGE SCALE GENOMIC DNA]</scope>
    <source>
        <strain evidence="6 7">AF45-14BH</strain>
        <strain evidence="5 8">AM34-3LB</strain>
    </source>
</reference>
<protein>
    <submittedName>
        <fullName evidence="5">Flavin reductase family protein</fullName>
    </submittedName>
</protein>
<gene>
    <name evidence="6" type="ORF">DW068_11345</name>
    <name evidence="5" type="ORF">DW833_02950</name>
</gene>
<comment type="cofactor">
    <cofactor evidence="1">
        <name>FMN</name>
        <dbReference type="ChEBI" id="CHEBI:58210"/>
    </cofactor>
</comment>
<evidence type="ECO:0000313" key="7">
    <source>
        <dbReference type="Proteomes" id="UP000283497"/>
    </source>
</evidence>
<dbReference type="SUPFAM" id="SSF50475">
    <property type="entry name" value="FMN-binding split barrel"/>
    <property type="match status" value="1"/>
</dbReference>
<dbReference type="InterPro" id="IPR052174">
    <property type="entry name" value="Flavoredoxin"/>
</dbReference>
<dbReference type="GO" id="GO:0010181">
    <property type="term" value="F:FMN binding"/>
    <property type="evidence" value="ECO:0007669"/>
    <property type="project" value="InterPro"/>
</dbReference>
<dbReference type="EMBL" id="QSID01000003">
    <property type="protein sequence ID" value="RHC66824.1"/>
    <property type="molecule type" value="Genomic_DNA"/>
</dbReference>
<dbReference type="GO" id="GO:0016646">
    <property type="term" value="F:oxidoreductase activity, acting on the CH-NH group of donors, NAD or NADP as acceptor"/>
    <property type="evidence" value="ECO:0007669"/>
    <property type="project" value="UniProtKB-ARBA"/>
</dbReference>
<evidence type="ECO:0000256" key="3">
    <source>
        <dbReference type="ARBA" id="ARBA00038054"/>
    </source>
</evidence>
<dbReference type="AlphaFoldDB" id="A0A414B7Q5"/>
<evidence type="ECO:0000313" key="5">
    <source>
        <dbReference type="EMBL" id="RHC66824.1"/>
    </source>
</evidence>
<keyword evidence="8" id="KW-1185">Reference proteome</keyword>
<feature type="domain" description="Flavin reductase like" evidence="4">
    <location>
        <begin position="12"/>
        <end position="143"/>
    </location>
</feature>
<evidence type="ECO:0000259" key="4">
    <source>
        <dbReference type="Pfam" id="PF01613"/>
    </source>
</evidence>
<keyword evidence="2" id="KW-0285">Flavoprotein</keyword>
<accession>A0A414B7Q5</accession>
<proteinExistence type="inferred from homology"/>
<dbReference type="Gene3D" id="2.30.110.10">
    <property type="entry name" value="Electron Transport, Fmn-binding Protein, Chain A"/>
    <property type="match status" value="1"/>
</dbReference>
<dbReference type="EMBL" id="QRNJ01000045">
    <property type="protein sequence ID" value="RHK37403.1"/>
    <property type="molecule type" value="Genomic_DNA"/>
</dbReference>
<name>A0A414B7Q5_9FIRM</name>
<dbReference type="InterPro" id="IPR012349">
    <property type="entry name" value="Split_barrel_FMN-bd"/>
</dbReference>
<dbReference type="RefSeq" id="WP_118314841.1">
    <property type="nucleotide sequence ID" value="NZ_CABJFJ010000003.1"/>
</dbReference>
<evidence type="ECO:0000256" key="1">
    <source>
        <dbReference type="ARBA" id="ARBA00001917"/>
    </source>
</evidence>
<dbReference type="PANTHER" id="PTHR43567">
    <property type="entry name" value="FLAVOREDOXIN-RELATED-RELATED"/>
    <property type="match status" value="1"/>
</dbReference>
<sequence>MKKNLGVAPLVFPQPVLIIATYDENKKANAMNAAWGGIVGKDKIIINLSAHKTTDNIMKRKAFTISIGDKEHMLSCDYVGIVSANNEPDKMEKAGFTTTKSKYVDAPVINELPMALECELLNIIEGDMYLARIVNVLADESILSNEGKITLNKFSPITYDTSESGYYTLGKRIGTAFKDGERLK</sequence>
<dbReference type="Proteomes" id="UP000284621">
    <property type="component" value="Unassembled WGS sequence"/>
</dbReference>
<comment type="caution">
    <text evidence="5">The sequence shown here is derived from an EMBL/GenBank/DDBJ whole genome shotgun (WGS) entry which is preliminary data.</text>
</comment>
<organism evidence="5 8">
    <name type="scientific">Anaerobutyricum hallii</name>
    <dbReference type="NCBI Taxonomy" id="39488"/>
    <lineage>
        <taxon>Bacteria</taxon>
        <taxon>Bacillati</taxon>
        <taxon>Bacillota</taxon>
        <taxon>Clostridia</taxon>
        <taxon>Lachnospirales</taxon>
        <taxon>Lachnospiraceae</taxon>
        <taxon>Anaerobutyricum</taxon>
    </lineage>
</organism>
<dbReference type="InterPro" id="IPR002563">
    <property type="entry name" value="Flavin_Rdtase-like_dom"/>
</dbReference>
<evidence type="ECO:0000313" key="8">
    <source>
        <dbReference type="Proteomes" id="UP000284621"/>
    </source>
</evidence>
<dbReference type="PANTHER" id="PTHR43567:SF1">
    <property type="entry name" value="FLAVOREDOXIN"/>
    <property type="match status" value="1"/>
</dbReference>
<dbReference type="Pfam" id="PF01613">
    <property type="entry name" value="Flavin_Reduct"/>
    <property type="match status" value="1"/>
</dbReference>